<keyword evidence="1" id="KW-0548">Nucleotidyltransferase</keyword>
<evidence type="ECO:0000313" key="5">
    <source>
        <dbReference type="Proteomes" id="UP001218218"/>
    </source>
</evidence>
<keyword evidence="1" id="KW-0808">Transferase</keyword>
<keyword evidence="1" id="KW-0694">RNA-binding</keyword>
<dbReference type="GO" id="GO:0003968">
    <property type="term" value="F:RNA-directed RNA polymerase activity"/>
    <property type="evidence" value="ECO:0007669"/>
    <property type="project" value="UniProtKB-KW"/>
</dbReference>
<dbReference type="AlphaFoldDB" id="A0AAD7ELQ6"/>
<sequence length="1090" mass="122017">MSSDNSFDTSITVSESEFESESELWDSVENSSSLPSSPLFSSSAPSNHNTTRRPLKRQVESFDDSAIVSKKSKTATKITFTTSTSRPEDPDPFIIAGFQNATDEAAFNAVGGLPTGVIWEIKRLVSLKRLITLVLDDVDQLRGSNADAAPKTVSAIMKEKARGIDLDSAFTAERKAQSPWVELDMEEAAISVNPNAALGNCDEYSKGYGGKVSFTGSIEEVPGPGHKLKVTLERCVLSSSCRLGRRFGSSSFLRLKVPLNLLHSAENNLKDFFRKPFVIFGDVFRSFYAKDGTVFLFKTREYYSLGAIHDSDSTHGLSLFEFLDQFNPLELNANQALCKWASRFALGLSNSVPGPILDPANVDEIDDFISEANSNMTDGCGISNLAFNLKLRFDFKLETMPCAVQVRHGGRKGMLLLWPDSTQCATPKVAFRNPSQVKIAYSDEAKAHPANATVDILRFSRTKCPARVSPEVIVNLEHNGVPAEVFIRMQDAYIAQSVDDLISWAKEPGRDTPEAMMQLWIAVEKSEGVCFARRVREAAGEARFRGFGEQFSDAAQEDEDEEPELFDTAIHKRSTAWWPDYISGCPSSLAETCMALLDSGFMPQSLPVLRDKLKQIVLTKIKYRTNHFKYDVVRSASAFVVPDCWNVLEENEIHFKSSRRQFLNFDGLETDTVVGEVLMTRNPCKVPTDVRKLRAVKHNVLHDLVDVIVCSVKGQRRLLDFLAGGDYDGDTAIVIWDKAIVDSFTNAPEKYSVEPKGVDFCFTRDETTVAKFNADYAGEPPDIKAAELQRHLLGSLRDPSAVGQYSGYHDNAILTRGYDNPRTVKLAYQFCKILDSAKTGYNLKPNSRNADARQYGHVRGPAWKNRQKEAIGSALNTPCLERKVDPENPMLARPFIMDVLNIAATSQKNRWLADVEALFRSFEEREVVLDPDLAKPWHDFEAFANEKFQEGDKRPRDDLVIIGKHVEEMYRRHGQELKENGKSETFTDRAIEVRQDKLRALSHDFAAAPRLDQLAAIFDSAAIARLRASLAYIFDHHENEYRKGINQAWSRFPWNVALGDLCKIKADALGPNRAVTIKFYEHFRLGGDRR</sequence>
<comment type="similarity">
    <text evidence="1">Belongs to the RdRP family.</text>
</comment>
<keyword evidence="5" id="KW-1185">Reference proteome</keyword>
<comment type="caution">
    <text evidence="4">The sequence shown here is derived from an EMBL/GenBank/DDBJ whole genome shotgun (WGS) entry which is preliminary data.</text>
</comment>
<feature type="domain" description="RDRP core" evidence="3">
    <location>
        <begin position="227"/>
        <end position="868"/>
    </location>
</feature>
<gene>
    <name evidence="4" type="ORF">DFH08DRAFT_878609</name>
</gene>
<comment type="catalytic activity">
    <reaction evidence="1">
        <text>RNA(n) + a ribonucleoside 5'-triphosphate = RNA(n+1) + diphosphate</text>
        <dbReference type="Rhea" id="RHEA:21248"/>
        <dbReference type="Rhea" id="RHEA-COMP:14527"/>
        <dbReference type="Rhea" id="RHEA-COMP:17342"/>
        <dbReference type="ChEBI" id="CHEBI:33019"/>
        <dbReference type="ChEBI" id="CHEBI:61557"/>
        <dbReference type="ChEBI" id="CHEBI:140395"/>
        <dbReference type="EC" id="2.7.7.48"/>
    </reaction>
</comment>
<evidence type="ECO:0000313" key="4">
    <source>
        <dbReference type="EMBL" id="KAJ7336381.1"/>
    </source>
</evidence>
<dbReference type="PANTHER" id="PTHR23079:SF14">
    <property type="entry name" value="RNA-DEPENDENT RNA POLYMERASE"/>
    <property type="match status" value="1"/>
</dbReference>
<dbReference type="PANTHER" id="PTHR23079">
    <property type="entry name" value="RNA-DEPENDENT RNA POLYMERASE"/>
    <property type="match status" value="1"/>
</dbReference>
<feature type="region of interest" description="Disordered" evidence="2">
    <location>
        <begin position="1"/>
        <end position="62"/>
    </location>
</feature>
<dbReference type="EMBL" id="JARIHO010000031">
    <property type="protein sequence ID" value="KAJ7336381.1"/>
    <property type="molecule type" value="Genomic_DNA"/>
</dbReference>
<proteinExistence type="inferred from homology"/>
<feature type="compositionally biased region" description="Acidic residues" evidence="2">
    <location>
        <begin position="16"/>
        <end position="26"/>
    </location>
</feature>
<dbReference type="InterPro" id="IPR057596">
    <property type="entry name" value="RDRP_core"/>
</dbReference>
<dbReference type="GO" id="GO:0030422">
    <property type="term" value="P:siRNA processing"/>
    <property type="evidence" value="ECO:0007669"/>
    <property type="project" value="TreeGrafter"/>
</dbReference>
<dbReference type="Pfam" id="PF05183">
    <property type="entry name" value="RdRP"/>
    <property type="match status" value="1"/>
</dbReference>
<feature type="compositionally biased region" description="Low complexity" evidence="2">
    <location>
        <begin position="31"/>
        <end position="46"/>
    </location>
</feature>
<dbReference type="Proteomes" id="UP001218218">
    <property type="component" value="Unassembled WGS sequence"/>
</dbReference>
<organism evidence="4 5">
    <name type="scientific">Mycena albidolilacea</name>
    <dbReference type="NCBI Taxonomy" id="1033008"/>
    <lineage>
        <taxon>Eukaryota</taxon>
        <taxon>Fungi</taxon>
        <taxon>Dikarya</taxon>
        <taxon>Basidiomycota</taxon>
        <taxon>Agaricomycotina</taxon>
        <taxon>Agaricomycetes</taxon>
        <taxon>Agaricomycetidae</taxon>
        <taxon>Agaricales</taxon>
        <taxon>Marasmiineae</taxon>
        <taxon>Mycenaceae</taxon>
        <taxon>Mycena</taxon>
    </lineage>
</organism>
<name>A0AAD7ELQ6_9AGAR</name>
<protein>
    <recommendedName>
        <fullName evidence="1">RNA-dependent RNA polymerase</fullName>
        <ecNumber evidence="1">2.7.7.48</ecNumber>
    </recommendedName>
</protein>
<accession>A0AAD7ELQ6</accession>
<evidence type="ECO:0000256" key="1">
    <source>
        <dbReference type="RuleBase" id="RU363098"/>
    </source>
</evidence>
<reference evidence="4" key="1">
    <citation type="submission" date="2023-03" db="EMBL/GenBank/DDBJ databases">
        <title>Massive genome expansion in bonnet fungi (Mycena s.s.) driven by repeated elements and novel gene families across ecological guilds.</title>
        <authorList>
            <consortium name="Lawrence Berkeley National Laboratory"/>
            <person name="Harder C.B."/>
            <person name="Miyauchi S."/>
            <person name="Viragh M."/>
            <person name="Kuo A."/>
            <person name="Thoen E."/>
            <person name="Andreopoulos B."/>
            <person name="Lu D."/>
            <person name="Skrede I."/>
            <person name="Drula E."/>
            <person name="Henrissat B."/>
            <person name="Morin E."/>
            <person name="Kohler A."/>
            <person name="Barry K."/>
            <person name="LaButti K."/>
            <person name="Morin E."/>
            <person name="Salamov A."/>
            <person name="Lipzen A."/>
            <person name="Mereny Z."/>
            <person name="Hegedus B."/>
            <person name="Baldrian P."/>
            <person name="Stursova M."/>
            <person name="Weitz H."/>
            <person name="Taylor A."/>
            <person name="Grigoriev I.V."/>
            <person name="Nagy L.G."/>
            <person name="Martin F."/>
            <person name="Kauserud H."/>
        </authorList>
    </citation>
    <scope>NUCLEOTIDE SEQUENCE</scope>
    <source>
        <strain evidence="4">CBHHK002</strain>
    </source>
</reference>
<dbReference type="GO" id="GO:0003723">
    <property type="term" value="F:RNA binding"/>
    <property type="evidence" value="ECO:0007669"/>
    <property type="project" value="UniProtKB-KW"/>
</dbReference>
<feature type="compositionally biased region" description="Polar residues" evidence="2">
    <location>
        <begin position="1"/>
        <end position="13"/>
    </location>
</feature>
<evidence type="ECO:0000256" key="2">
    <source>
        <dbReference type="SAM" id="MobiDB-lite"/>
    </source>
</evidence>
<evidence type="ECO:0000259" key="3">
    <source>
        <dbReference type="Pfam" id="PF05183"/>
    </source>
</evidence>
<dbReference type="GO" id="GO:0031380">
    <property type="term" value="C:nuclear RNA-directed RNA polymerase complex"/>
    <property type="evidence" value="ECO:0007669"/>
    <property type="project" value="TreeGrafter"/>
</dbReference>
<keyword evidence="1" id="KW-0696">RNA-directed RNA polymerase</keyword>
<dbReference type="EC" id="2.7.7.48" evidence="1"/>
<dbReference type="InterPro" id="IPR007855">
    <property type="entry name" value="RDRP"/>
</dbReference>